<organism evidence="2 3">
    <name type="scientific">Phomopsis amygdali</name>
    <name type="common">Fusicoccum amygdali</name>
    <dbReference type="NCBI Taxonomy" id="1214568"/>
    <lineage>
        <taxon>Eukaryota</taxon>
        <taxon>Fungi</taxon>
        <taxon>Dikarya</taxon>
        <taxon>Ascomycota</taxon>
        <taxon>Pezizomycotina</taxon>
        <taxon>Sordariomycetes</taxon>
        <taxon>Sordariomycetidae</taxon>
        <taxon>Diaporthales</taxon>
        <taxon>Diaporthaceae</taxon>
        <taxon>Diaporthe</taxon>
    </lineage>
</organism>
<comment type="caution">
    <text evidence="2">The sequence shown here is derived from an EMBL/GenBank/DDBJ whole genome shotgun (WGS) entry which is preliminary data.</text>
</comment>
<proteinExistence type="predicted"/>
<feature type="region of interest" description="Disordered" evidence="1">
    <location>
        <begin position="135"/>
        <end position="160"/>
    </location>
</feature>
<protein>
    <submittedName>
        <fullName evidence="2">Uncharacterized protein</fullName>
    </submittedName>
</protein>
<dbReference type="AlphaFoldDB" id="A0AAD9W8D1"/>
<feature type="compositionally biased region" description="Polar residues" evidence="1">
    <location>
        <begin position="136"/>
        <end position="159"/>
    </location>
</feature>
<sequence length="190" mass="20563">MAIMEQVARDENFGADKFPIAQRFTEYMKTLQSNINTESNNRVPQLFNTLQTDLNILRPLALHPDQVGLYNGVETKLNFFRSFAMNSGKWTWDSDLGMNTYHTPPSPPSPASPTSECGELSGISTCSAAAATDSTKMTSMSATEVTHSQPTPSSSPACTSDSDCSSFSCPPGQRAACVEAMSMHRIGGHQ</sequence>
<name>A0AAD9W8D1_PHOAM</name>
<dbReference type="Proteomes" id="UP001265746">
    <property type="component" value="Unassembled WGS sequence"/>
</dbReference>
<evidence type="ECO:0000256" key="1">
    <source>
        <dbReference type="SAM" id="MobiDB-lite"/>
    </source>
</evidence>
<keyword evidence="3" id="KW-1185">Reference proteome</keyword>
<feature type="region of interest" description="Disordered" evidence="1">
    <location>
        <begin position="101"/>
        <end position="120"/>
    </location>
</feature>
<reference evidence="2" key="1">
    <citation type="submission" date="2023-06" db="EMBL/GenBank/DDBJ databases">
        <authorList>
            <person name="Noh H."/>
        </authorList>
    </citation>
    <scope>NUCLEOTIDE SEQUENCE</scope>
    <source>
        <strain evidence="2">DUCC20226</strain>
    </source>
</reference>
<gene>
    <name evidence="2" type="ORF">N8I77_004993</name>
</gene>
<evidence type="ECO:0000313" key="3">
    <source>
        <dbReference type="Proteomes" id="UP001265746"/>
    </source>
</evidence>
<evidence type="ECO:0000313" key="2">
    <source>
        <dbReference type="EMBL" id="KAK2611663.1"/>
    </source>
</evidence>
<dbReference type="EMBL" id="JAUJFL010000002">
    <property type="protein sequence ID" value="KAK2611663.1"/>
    <property type="molecule type" value="Genomic_DNA"/>
</dbReference>
<accession>A0AAD9W8D1</accession>